<comment type="similarity">
    <text evidence="2 6">Belongs to the dTDP-4-dehydrorhamnose reductase family.</text>
</comment>
<evidence type="ECO:0000259" key="7">
    <source>
        <dbReference type="Pfam" id="PF04321"/>
    </source>
</evidence>
<dbReference type="GO" id="GO:0008831">
    <property type="term" value="F:dTDP-4-dehydrorhamnose reductase activity"/>
    <property type="evidence" value="ECO:0007669"/>
    <property type="project" value="UniProtKB-EC"/>
</dbReference>
<accession>A0AAT9G934</accession>
<comment type="catalytic activity">
    <reaction evidence="5 6">
        <text>dTDP-beta-L-rhamnose + NADP(+) = dTDP-4-dehydro-beta-L-rhamnose + NADPH + H(+)</text>
        <dbReference type="Rhea" id="RHEA:21796"/>
        <dbReference type="ChEBI" id="CHEBI:15378"/>
        <dbReference type="ChEBI" id="CHEBI:57510"/>
        <dbReference type="ChEBI" id="CHEBI:57783"/>
        <dbReference type="ChEBI" id="CHEBI:58349"/>
        <dbReference type="ChEBI" id="CHEBI:62830"/>
        <dbReference type="EC" id="1.1.1.133"/>
    </reaction>
</comment>
<dbReference type="EMBL" id="AP029170">
    <property type="protein sequence ID" value="BFD46327.1"/>
    <property type="molecule type" value="Genomic_DNA"/>
</dbReference>
<name>A0AAT9G934_9RICK</name>
<comment type="pathway">
    <text evidence="1 6">Carbohydrate biosynthesis; dTDP-L-rhamnose biosynthesis.</text>
</comment>
<dbReference type="EC" id="1.1.1.133" evidence="3 6"/>
<evidence type="ECO:0000313" key="8">
    <source>
        <dbReference type="EMBL" id="BFD46327.1"/>
    </source>
</evidence>
<dbReference type="PANTHER" id="PTHR10491:SF4">
    <property type="entry name" value="METHIONINE ADENOSYLTRANSFERASE 2 SUBUNIT BETA"/>
    <property type="match status" value="1"/>
</dbReference>
<reference evidence="8" key="1">
    <citation type="submission" date="2024-01" db="EMBL/GenBank/DDBJ databases">
        <title>Sequencing the genomes of a sandfly, Sergentomyia squamirostris, and its two endosymbionts.</title>
        <authorList>
            <person name="Itokawa K."/>
            <person name="Sanjoba C."/>
        </authorList>
    </citation>
    <scope>NUCLEOTIDE SEQUENCE</scope>
    <source>
        <strain evidence="8">RiSSQ</strain>
    </source>
</reference>
<sequence length="284" mass="31695">MKILILGITGMLGNAMFRFMAEDHNLNVYGTARNNGACRYFSEESSKQLIAPVNIENHDSLIKLFATIRPDVVVNCIGLIKQLEDANDYLQALSINALLPHRLSIICQAIGSRFIHVSTDCVFSGSKGNYTESDFADANDLYGRSKFLGEVSYPNTITLRTSIIGHELSGGKSLIGWFLAQKKQVRGFVQAVFSGLPTIELARIVRDIVIPRPDMCGLYHVAAKPINKYDLLKLVASTYKKTIEIIPSNELVIDRSLNAELFNKATGYAPPEWSELIQRMYKFQ</sequence>
<evidence type="ECO:0000256" key="5">
    <source>
        <dbReference type="ARBA" id="ARBA00048200"/>
    </source>
</evidence>
<dbReference type="GO" id="GO:0005829">
    <property type="term" value="C:cytosol"/>
    <property type="evidence" value="ECO:0007669"/>
    <property type="project" value="TreeGrafter"/>
</dbReference>
<comment type="cofactor">
    <cofactor evidence="6">
        <name>Mg(2+)</name>
        <dbReference type="ChEBI" id="CHEBI:18420"/>
    </cofactor>
    <text evidence="6">Binds 1 Mg(2+) ion per monomer.</text>
</comment>
<keyword evidence="6" id="KW-0521">NADP</keyword>
<feature type="domain" description="RmlD-like substrate binding" evidence="7">
    <location>
        <begin position="1"/>
        <end position="281"/>
    </location>
</feature>
<comment type="function">
    <text evidence="6">Catalyzes the reduction of dTDP-6-deoxy-L-lyxo-4-hexulose to yield dTDP-L-rhamnose.</text>
</comment>
<evidence type="ECO:0000256" key="6">
    <source>
        <dbReference type="RuleBase" id="RU364082"/>
    </source>
</evidence>
<gene>
    <name evidence="8" type="ORF">DMENIID0002_09730</name>
</gene>
<proteinExistence type="inferred from homology"/>
<dbReference type="SUPFAM" id="SSF51735">
    <property type="entry name" value="NAD(P)-binding Rossmann-fold domains"/>
    <property type="match status" value="1"/>
</dbReference>
<keyword evidence="6" id="KW-0560">Oxidoreductase</keyword>
<dbReference type="InterPro" id="IPR005913">
    <property type="entry name" value="dTDP_dehydrorham_reduct"/>
</dbReference>
<dbReference type="AlphaFoldDB" id="A0AAT9G934"/>
<dbReference type="GO" id="GO:0019305">
    <property type="term" value="P:dTDP-rhamnose biosynthetic process"/>
    <property type="evidence" value="ECO:0007669"/>
    <property type="project" value="TreeGrafter"/>
</dbReference>
<dbReference type="Gene3D" id="3.40.50.720">
    <property type="entry name" value="NAD(P)-binding Rossmann-like Domain"/>
    <property type="match status" value="1"/>
</dbReference>
<organism evidence="8">
    <name type="scientific">Candidatus Tisiphia endosymbiont of Sergentomyia squamirostris</name>
    <dbReference type="NCBI Taxonomy" id="3113639"/>
    <lineage>
        <taxon>Bacteria</taxon>
        <taxon>Pseudomonadati</taxon>
        <taxon>Pseudomonadota</taxon>
        <taxon>Alphaproteobacteria</taxon>
        <taxon>Rickettsiales</taxon>
        <taxon>Rickettsiaceae</taxon>
        <taxon>Rickettsieae</taxon>
        <taxon>Candidatus Tisiphia</taxon>
    </lineage>
</organism>
<evidence type="ECO:0000256" key="3">
    <source>
        <dbReference type="ARBA" id="ARBA00012929"/>
    </source>
</evidence>
<protein>
    <recommendedName>
        <fullName evidence="4 6">dTDP-4-dehydrorhamnose reductase</fullName>
        <ecNumber evidence="3 6">1.1.1.133</ecNumber>
    </recommendedName>
</protein>
<dbReference type="CDD" id="cd05254">
    <property type="entry name" value="dTDP_HR_like_SDR_e"/>
    <property type="match status" value="1"/>
</dbReference>
<dbReference type="PANTHER" id="PTHR10491">
    <property type="entry name" value="DTDP-4-DEHYDRORHAMNOSE REDUCTASE"/>
    <property type="match status" value="1"/>
</dbReference>
<dbReference type="InterPro" id="IPR029903">
    <property type="entry name" value="RmlD-like-bd"/>
</dbReference>
<evidence type="ECO:0000256" key="1">
    <source>
        <dbReference type="ARBA" id="ARBA00004781"/>
    </source>
</evidence>
<dbReference type="Pfam" id="PF04321">
    <property type="entry name" value="RmlD_sub_bind"/>
    <property type="match status" value="1"/>
</dbReference>
<evidence type="ECO:0000256" key="4">
    <source>
        <dbReference type="ARBA" id="ARBA00017099"/>
    </source>
</evidence>
<evidence type="ECO:0000256" key="2">
    <source>
        <dbReference type="ARBA" id="ARBA00010944"/>
    </source>
</evidence>
<dbReference type="InterPro" id="IPR036291">
    <property type="entry name" value="NAD(P)-bd_dom_sf"/>
</dbReference>